<dbReference type="GO" id="GO:0032259">
    <property type="term" value="P:methylation"/>
    <property type="evidence" value="ECO:0007669"/>
    <property type="project" value="UniProtKB-KW"/>
</dbReference>
<dbReference type="STRING" id="225359.A0A2S4PZA6"/>
<comment type="caution">
    <text evidence="12">The sequence shown here is derived from an EMBL/GenBank/DDBJ whole genome shotgun (WGS) entry which is preliminary data.</text>
</comment>
<dbReference type="GO" id="GO:0071885">
    <property type="term" value="F:N-terminal protein N-methyltransferase activity"/>
    <property type="evidence" value="ECO:0007669"/>
    <property type="project" value="UniProtKB-EC"/>
</dbReference>
<dbReference type="GO" id="GO:0005737">
    <property type="term" value="C:cytoplasm"/>
    <property type="evidence" value="ECO:0007669"/>
    <property type="project" value="TreeGrafter"/>
</dbReference>
<reference evidence="12 13" key="1">
    <citation type="submission" date="2017-10" db="EMBL/GenBank/DDBJ databases">
        <title>Development of genomic resources for the powdery mildew, Erysiphe pulchra.</title>
        <authorList>
            <person name="Wadl P.A."/>
            <person name="Mack B.M."/>
            <person name="Moore G."/>
            <person name="Beltz S.B."/>
        </authorList>
    </citation>
    <scope>NUCLEOTIDE SEQUENCE [LARGE SCALE GENOMIC DNA]</scope>
    <source>
        <strain evidence="12">Cflorida</strain>
    </source>
</reference>
<feature type="binding site" evidence="11">
    <location>
        <position position="123"/>
    </location>
    <ligand>
        <name>S-adenosyl-L-methionine</name>
        <dbReference type="ChEBI" id="CHEBI:59789"/>
    </ligand>
</feature>
<keyword evidence="4 11" id="KW-0949">S-adenosyl-L-methionine</keyword>
<evidence type="ECO:0000313" key="12">
    <source>
        <dbReference type="EMBL" id="POS87368.1"/>
    </source>
</evidence>
<organism evidence="12 13">
    <name type="scientific">Erysiphe pulchra</name>
    <dbReference type="NCBI Taxonomy" id="225359"/>
    <lineage>
        <taxon>Eukaryota</taxon>
        <taxon>Fungi</taxon>
        <taxon>Dikarya</taxon>
        <taxon>Ascomycota</taxon>
        <taxon>Pezizomycotina</taxon>
        <taxon>Leotiomycetes</taxon>
        <taxon>Erysiphales</taxon>
        <taxon>Erysiphaceae</taxon>
        <taxon>Erysiphe</taxon>
    </lineage>
</organism>
<feature type="binding site" evidence="11">
    <location>
        <position position="63"/>
    </location>
    <ligand>
        <name>S-adenosyl-L-methionine</name>
        <dbReference type="ChEBI" id="CHEBI:59789"/>
    </ligand>
</feature>
<comment type="catalytic activity">
    <reaction evidence="9">
        <text>N-terminal L-prolyl-L-prolyl-L-lysyl-[protein] + 2 S-adenosyl-L-methionine = N-terminal N,N-dimethyl-L-prolyl-L-prolyl-L-lysyl-[protein] + 2 S-adenosyl-L-homocysteine + 2 H(+)</text>
        <dbReference type="Rhea" id="RHEA:54736"/>
        <dbReference type="Rhea" id="RHEA-COMP:13787"/>
        <dbReference type="Rhea" id="RHEA-COMP:13974"/>
        <dbReference type="ChEBI" id="CHEBI:15378"/>
        <dbReference type="ChEBI" id="CHEBI:57856"/>
        <dbReference type="ChEBI" id="CHEBI:59789"/>
        <dbReference type="ChEBI" id="CHEBI:138059"/>
        <dbReference type="ChEBI" id="CHEBI:138318"/>
        <dbReference type="EC" id="2.1.1.244"/>
    </reaction>
</comment>
<evidence type="ECO:0000256" key="1">
    <source>
        <dbReference type="ARBA" id="ARBA00009059"/>
    </source>
</evidence>
<name>A0A2S4PZA6_9PEZI</name>
<dbReference type="PANTHER" id="PTHR12753:SF0">
    <property type="entry name" value="ALPHA N-TERMINAL PROTEIN METHYLTRANSFERASE 1"/>
    <property type="match status" value="1"/>
</dbReference>
<proteinExistence type="inferred from homology"/>
<evidence type="ECO:0000256" key="3">
    <source>
        <dbReference type="ARBA" id="ARBA00022679"/>
    </source>
</evidence>
<evidence type="ECO:0000256" key="11">
    <source>
        <dbReference type="PIRSR" id="PIRSR016958-1"/>
    </source>
</evidence>
<comment type="catalytic activity">
    <reaction evidence="8">
        <text>N-terminal L-seryl-L-prolyl-L-lysyl-[protein] + 3 S-adenosyl-L-methionine = N-terminal N,N,N-trimethyl-L-seryl-L-prolyl-L-lysyl-[protein] + 3 S-adenosyl-L-homocysteine + 3 H(+)</text>
        <dbReference type="Rhea" id="RHEA:54724"/>
        <dbReference type="Rhea" id="RHEA-COMP:13789"/>
        <dbReference type="Rhea" id="RHEA-COMP:13973"/>
        <dbReference type="ChEBI" id="CHEBI:15378"/>
        <dbReference type="ChEBI" id="CHEBI:57856"/>
        <dbReference type="ChEBI" id="CHEBI:59789"/>
        <dbReference type="ChEBI" id="CHEBI:138061"/>
        <dbReference type="ChEBI" id="CHEBI:138317"/>
        <dbReference type="EC" id="2.1.1.244"/>
    </reaction>
</comment>
<dbReference type="SUPFAM" id="SSF53335">
    <property type="entry name" value="S-adenosyl-L-methionine-dependent methyltransferases"/>
    <property type="match status" value="1"/>
</dbReference>
<dbReference type="InterPro" id="IPR029063">
    <property type="entry name" value="SAM-dependent_MTases_sf"/>
</dbReference>
<dbReference type="EC" id="2.1.1.244" evidence="5"/>
<gene>
    <name evidence="12" type="ORF">EPUL_000443</name>
</gene>
<keyword evidence="3" id="KW-0808">Transferase</keyword>
<sequence>MADARINQLDARRYWQGIDADNGGMLGGYGYISGIDLRGSRSFFQKLDLSFSGAKLLRAVDCGAGIGRITKGLLLDIATTVDIVEPIDKFSNAIKGTPGIGGIYNCGLEDWLPTHNYSLIWNQWCLGYLNDAQLLAHLKKCVGVLEPDGVIIVKENVSTSQVDIFDDIDSSVTRTDEKFLDIFDQSELKIKRAEIQYGFPKGLYPVKMYALHPKV</sequence>
<dbReference type="InterPro" id="IPR008576">
    <property type="entry name" value="MeTrfase_NTM1"/>
</dbReference>
<dbReference type="Pfam" id="PF05891">
    <property type="entry name" value="Methyltransf_PK"/>
    <property type="match status" value="1"/>
</dbReference>
<keyword evidence="2" id="KW-0489">Methyltransferase</keyword>
<comment type="similarity">
    <text evidence="1">Belongs to the methyltransferase superfamily. NTM1 family.</text>
</comment>
<dbReference type="OrthoDB" id="1298661at2759"/>
<evidence type="ECO:0000256" key="9">
    <source>
        <dbReference type="ARBA" id="ARBA00047885"/>
    </source>
</evidence>
<evidence type="ECO:0000256" key="2">
    <source>
        <dbReference type="ARBA" id="ARBA00022603"/>
    </source>
</evidence>
<evidence type="ECO:0000256" key="8">
    <source>
        <dbReference type="ARBA" id="ARBA00047306"/>
    </source>
</evidence>
<dbReference type="PANTHER" id="PTHR12753">
    <property type="entry name" value="AD-003 - RELATED"/>
    <property type="match status" value="1"/>
</dbReference>
<dbReference type="Proteomes" id="UP000237438">
    <property type="component" value="Unassembled WGS sequence"/>
</dbReference>
<accession>A0A2S4PZA6</accession>
<evidence type="ECO:0000256" key="6">
    <source>
        <dbReference type="ARBA" id="ARBA00039449"/>
    </source>
</evidence>
<evidence type="ECO:0000313" key="13">
    <source>
        <dbReference type="Proteomes" id="UP000237438"/>
    </source>
</evidence>
<evidence type="ECO:0000256" key="10">
    <source>
        <dbReference type="ARBA" id="ARBA00048167"/>
    </source>
</evidence>
<dbReference type="EMBL" id="PEDP01000141">
    <property type="protein sequence ID" value="POS87368.1"/>
    <property type="molecule type" value="Genomic_DNA"/>
</dbReference>
<evidence type="ECO:0000256" key="7">
    <source>
        <dbReference type="ARBA" id="ARBA00043129"/>
    </source>
</evidence>
<evidence type="ECO:0000256" key="4">
    <source>
        <dbReference type="ARBA" id="ARBA00022691"/>
    </source>
</evidence>
<keyword evidence="13" id="KW-1185">Reference proteome</keyword>
<dbReference type="PIRSF" id="PIRSF016958">
    <property type="entry name" value="DUF858_MeTrfase_lik"/>
    <property type="match status" value="1"/>
</dbReference>
<dbReference type="AlphaFoldDB" id="A0A2S4PZA6"/>
<evidence type="ECO:0000256" key="5">
    <source>
        <dbReference type="ARBA" id="ARBA00039112"/>
    </source>
</evidence>
<comment type="catalytic activity">
    <reaction evidence="10">
        <text>N-terminal L-alanyl-L-prolyl-L-lysyl-[protein] + 3 S-adenosyl-L-methionine = N-terminal N,N,N-trimethyl-L-alanyl-L-prolyl-L-lysyl-[protein] + 3 S-adenosyl-L-homocysteine + 3 H(+)</text>
        <dbReference type="Rhea" id="RHEA:54712"/>
        <dbReference type="Rhea" id="RHEA-COMP:13785"/>
        <dbReference type="Rhea" id="RHEA-COMP:13971"/>
        <dbReference type="ChEBI" id="CHEBI:15378"/>
        <dbReference type="ChEBI" id="CHEBI:57856"/>
        <dbReference type="ChEBI" id="CHEBI:59789"/>
        <dbReference type="ChEBI" id="CHEBI:138057"/>
        <dbReference type="ChEBI" id="CHEBI:138315"/>
        <dbReference type="EC" id="2.1.1.244"/>
    </reaction>
</comment>
<protein>
    <recommendedName>
        <fullName evidence="6">Alpha N-terminal protein methyltransferase 1</fullName>
        <ecNumber evidence="5">2.1.1.244</ecNumber>
    </recommendedName>
    <alternativeName>
        <fullName evidence="7">X-Pro-Lys N-terminal protein methyltransferase 1</fullName>
    </alternativeName>
</protein>
<feature type="binding site" evidence="11">
    <location>
        <position position="68"/>
    </location>
    <ligand>
        <name>S-adenosyl-L-methionine</name>
        <dbReference type="ChEBI" id="CHEBI:59789"/>
    </ligand>
</feature>
<dbReference type="Gene3D" id="3.40.50.150">
    <property type="entry name" value="Vaccinia Virus protein VP39"/>
    <property type="match status" value="1"/>
</dbReference>